<keyword evidence="10" id="KW-0406">Ion transport</keyword>
<dbReference type="GO" id="GO:0006811">
    <property type="term" value="P:monoatomic ion transport"/>
    <property type="evidence" value="ECO:0007669"/>
    <property type="project" value="UniProtKB-KW"/>
</dbReference>
<feature type="transmembrane region" description="Helical" evidence="13">
    <location>
        <begin position="90"/>
        <end position="113"/>
    </location>
</feature>
<reference evidence="14" key="2">
    <citation type="journal article" date="2021" name="PeerJ">
        <title>Extensive microbial diversity within the chicken gut microbiome revealed by metagenomics and culture.</title>
        <authorList>
            <person name="Gilroy R."/>
            <person name="Ravi A."/>
            <person name="Getino M."/>
            <person name="Pursley I."/>
            <person name="Horton D.L."/>
            <person name="Alikhan N.F."/>
            <person name="Baker D."/>
            <person name="Gharbi K."/>
            <person name="Hall N."/>
            <person name="Watson M."/>
            <person name="Adriaenssens E.M."/>
            <person name="Foster-Nyarko E."/>
            <person name="Jarju S."/>
            <person name="Secka A."/>
            <person name="Antonio M."/>
            <person name="Oren A."/>
            <person name="Chaudhuri R.R."/>
            <person name="La Ragione R."/>
            <person name="Hildebrand F."/>
            <person name="Pallen M.J."/>
        </authorList>
    </citation>
    <scope>NUCLEOTIDE SEQUENCE</scope>
    <source>
        <strain evidence="14">CHK189-12415</strain>
    </source>
</reference>
<feature type="transmembrane region" description="Helical" evidence="13">
    <location>
        <begin position="133"/>
        <end position="154"/>
    </location>
</feature>
<keyword evidence="8 13" id="KW-0812">Transmembrane</keyword>
<evidence type="ECO:0000256" key="11">
    <source>
        <dbReference type="ARBA" id="ARBA00023136"/>
    </source>
</evidence>
<comment type="similarity">
    <text evidence="3">Belongs to the multi antimicrobial extrusion (MATE) (TC 2.A.66.1) family.</text>
</comment>
<accession>A0A9D1DXE6</accession>
<evidence type="ECO:0000256" key="7">
    <source>
        <dbReference type="ARBA" id="ARBA00022475"/>
    </source>
</evidence>
<sequence length="442" mass="48474">MTQGTIWKQLIYFAFPLLIGNLFQQLYNTVDSVVVGNFVSTEALAAVGSVTPIINMLVGFFSGLATGAGVVISQFFGAKNGQMLHKAVHTTLLMTVGLGVIFTFIGIFMTPLMLNLMSTPADVFDGAALYLRIYFGGVLGLMLYNMVSGILRAVGDSKRPLYFLILSSLLNVVLDLAFVLIFHWGIAGVAIATIIAQFISAFLLLVVLARSDEDYKLVLRDLKMDAEILKRIVRIGLPAGLQMAVTSFSNVFVQSYINRFGSACMAGWTSYSKIDQFVLLPMQSLSLSATTFVGQNLGAGNLSRAKKGTRVSMAISVAITAVLTVLLIAFSSQLLMLFNQDENVLYYGNIFIRYLAPFYVICCINQIFAGSLRGAGDATGPMIIMLLSFVVFRQIYLFVGSQFFDSIIFVGLGYPAGWLVCSVFMAIHYFRGRWEKDYQIAK</sequence>
<dbReference type="Pfam" id="PF01554">
    <property type="entry name" value="MatE"/>
    <property type="match status" value="2"/>
</dbReference>
<evidence type="ECO:0000256" key="13">
    <source>
        <dbReference type="SAM" id="Phobius"/>
    </source>
</evidence>
<dbReference type="InterPro" id="IPR050222">
    <property type="entry name" value="MATE_MdtK"/>
</dbReference>
<gene>
    <name evidence="14" type="ORF">IAB37_04060</name>
</gene>
<feature type="transmembrane region" description="Helical" evidence="13">
    <location>
        <begin position="382"/>
        <end position="401"/>
    </location>
</feature>
<dbReference type="PIRSF" id="PIRSF006603">
    <property type="entry name" value="DinF"/>
    <property type="match status" value="1"/>
</dbReference>
<feature type="transmembrane region" description="Helical" evidence="13">
    <location>
        <begin position="407"/>
        <end position="430"/>
    </location>
</feature>
<dbReference type="PANTHER" id="PTHR43298:SF2">
    <property type="entry name" value="FMN_FAD EXPORTER YEEO-RELATED"/>
    <property type="match status" value="1"/>
</dbReference>
<evidence type="ECO:0000256" key="2">
    <source>
        <dbReference type="ARBA" id="ARBA00004651"/>
    </source>
</evidence>
<evidence type="ECO:0000256" key="4">
    <source>
        <dbReference type="ARBA" id="ARBA00020268"/>
    </source>
</evidence>
<evidence type="ECO:0000256" key="3">
    <source>
        <dbReference type="ARBA" id="ARBA00010199"/>
    </source>
</evidence>
<dbReference type="GO" id="GO:0005886">
    <property type="term" value="C:plasma membrane"/>
    <property type="evidence" value="ECO:0007669"/>
    <property type="project" value="UniProtKB-SubCell"/>
</dbReference>
<reference evidence="14" key="1">
    <citation type="submission" date="2020-10" db="EMBL/GenBank/DDBJ databases">
        <authorList>
            <person name="Gilroy R."/>
        </authorList>
    </citation>
    <scope>NUCLEOTIDE SEQUENCE</scope>
    <source>
        <strain evidence="14">CHK189-12415</strain>
    </source>
</reference>
<evidence type="ECO:0000313" key="14">
    <source>
        <dbReference type="EMBL" id="HIR60733.1"/>
    </source>
</evidence>
<evidence type="ECO:0000256" key="10">
    <source>
        <dbReference type="ARBA" id="ARBA00023065"/>
    </source>
</evidence>
<keyword evidence="7" id="KW-1003">Cell membrane</keyword>
<feature type="transmembrane region" description="Helical" evidence="13">
    <location>
        <begin position="190"/>
        <end position="211"/>
    </location>
</feature>
<evidence type="ECO:0000256" key="1">
    <source>
        <dbReference type="ARBA" id="ARBA00003408"/>
    </source>
</evidence>
<evidence type="ECO:0000256" key="6">
    <source>
        <dbReference type="ARBA" id="ARBA00022449"/>
    </source>
</evidence>
<dbReference type="GO" id="GO:0042910">
    <property type="term" value="F:xenobiotic transmembrane transporter activity"/>
    <property type="evidence" value="ECO:0007669"/>
    <property type="project" value="InterPro"/>
</dbReference>
<evidence type="ECO:0000256" key="5">
    <source>
        <dbReference type="ARBA" id="ARBA00022448"/>
    </source>
</evidence>
<comment type="function">
    <text evidence="1">Multidrug efflux pump.</text>
</comment>
<keyword evidence="11 13" id="KW-0472">Membrane</keyword>
<dbReference type="EMBL" id="DVHA01000132">
    <property type="protein sequence ID" value="HIR60733.1"/>
    <property type="molecule type" value="Genomic_DNA"/>
</dbReference>
<feature type="transmembrane region" description="Helical" evidence="13">
    <location>
        <begin position="350"/>
        <end position="370"/>
    </location>
</feature>
<keyword evidence="5" id="KW-0813">Transport</keyword>
<dbReference type="NCBIfam" id="TIGR00797">
    <property type="entry name" value="matE"/>
    <property type="match status" value="1"/>
</dbReference>
<dbReference type="Proteomes" id="UP000824241">
    <property type="component" value="Unassembled WGS sequence"/>
</dbReference>
<dbReference type="InterPro" id="IPR002528">
    <property type="entry name" value="MATE_fam"/>
</dbReference>
<feature type="transmembrane region" description="Helical" evidence="13">
    <location>
        <begin position="311"/>
        <end position="330"/>
    </location>
</feature>
<feature type="transmembrane region" description="Helical" evidence="13">
    <location>
        <begin position="161"/>
        <end position="184"/>
    </location>
</feature>
<proteinExistence type="inferred from homology"/>
<comment type="caution">
    <text evidence="14">The sequence shown here is derived from an EMBL/GenBank/DDBJ whole genome shotgun (WGS) entry which is preliminary data.</text>
</comment>
<evidence type="ECO:0000313" key="15">
    <source>
        <dbReference type="Proteomes" id="UP000824241"/>
    </source>
</evidence>
<keyword evidence="9 13" id="KW-1133">Transmembrane helix</keyword>
<evidence type="ECO:0000256" key="8">
    <source>
        <dbReference type="ARBA" id="ARBA00022692"/>
    </source>
</evidence>
<organism evidence="14 15">
    <name type="scientific">Candidatus Faecivivens stercoravium</name>
    <dbReference type="NCBI Taxonomy" id="2840803"/>
    <lineage>
        <taxon>Bacteria</taxon>
        <taxon>Bacillati</taxon>
        <taxon>Bacillota</taxon>
        <taxon>Clostridia</taxon>
        <taxon>Eubacteriales</taxon>
        <taxon>Oscillospiraceae</taxon>
        <taxon>Oscillospiraceae incertae sedis</taxon>
        <taxon>Candidatus Faecivivens</taxon>
    </lineage>
</organism>
<dbReference type="PANTHER" id="PTHR43298">
    <property type="entry name" value="MULTIDRUG RESISTANCE PROTEIN NORM-RELATED"/>
    <property type="match status" value="1"/>
</dbReference>
<evidence type="ECO:0000256" key="9">
    <source>
        <dbReference type="ARBA" id="ARBA00022989"/>
    </source>
</evidence>
<protein>
    <recommendedName>
        <fullName evidence="4">Probable multidrug resistance protein NorM</fullName>
    </recommendedName>
    <alternativeName>
        <fullName evidence="12">Multidrug-efflux transporter</fullName>
    </alternativeName>
</protein>
<keyword evidence="6" id="KW-0050">Antiport</keyword>
<name>A0A9D1DXE6_9FIRM</name>
<evidence type="ECO:0000256" key="12">
    <source>
        <dbReference type="ARBA" id="ARBA00031636"/>
    </source>
</evidence>
<dbReference type="GO" id="GO:0015297">
    <property type="term" value="F:antiporter activity"/>
    <property type="evidence" value="ECO:0007669"/>
    <property type="project" value="UniProtKB-KW"/>
</dbReference>
<dbReference type="CDD" id="cd13138">
    <property type="entry name" value="MATE_yoeA_like"/>
    <property type="match status" value="1"/>
</dbReference>
<dbReference type="AlphaFoldDB" id="A0A9D1DXE6"/>
<dbReference type="InterPro" id="IPR048279">
    <property type="entry name" value="MdtK-like"/>
</dbReference>
<comment type="subcellular location">
    <subcellularLocation>
        <location evidence="2">Cell membrane</location>
        <topology evidence="2">Multi-pass membrane protein</topology>
    </subcellularLocation>
</comment>
<feature type="transmembrane region" description="Helical" evidence="13">
    <location>
        <begin position="60"/>
        <end position="78"/>
    </location>
</feature>